<gene>
    <name evidence="1" type="ORF">CA13_39240</name>
</gene>
<keyword evidence="2" id="KW-1185">Reference proteome</keyword>
<reference evidence="1 2" key="1">
    <citation type="submission" date="2019-02" db="EMBL/GenBank/DDBJ databases">
        <title>Deep-cultivation of Planctomycetes and their phenomic and genomic characterization uncovers novel biology.</title>
        <authorList>
            <person name="Wiegand S."/>
            <person name="Jogler M."/>
            <person name="Boedeker C."/>
            <person name="Pinto D."/>
            <person name="Vollmers J."/>
            <person name="Rivas-Marin E."/>
            <person name="Kohn T."/>
            <person name="Peeters S.H."/>
            <person name="Heuer A."/>
            <person name="Rast P."/>
            <person name="Oberbeckmann S."/>
            <person name="Bunk B."/>
            <person name="Jeske O."/>
            <person name="Meyerdierks A."/>
            <person name="Storesund J.E."/>
            <person name="Kallscheuer N."/>
            <person name="Luecker S."/>
            <person name="Lage O.M."/>
            <person name="Pohl T."/>
            <person name="Merkel B.J."/>
            <person name="Hornburger P."/>
            <person name="Mueller R.-W."/>
            <person name="Bruemmer F."/>
            <person name="Labrenz M."/>
            <person name="Spormann A.M."/>
            <person name="Op Den Camp H."/>
            <person name="Overmann J."/>
            <person name="Amann R."/>
            <person name="Jetten M.S.M."/>
            <person name="Mascher T."/>
            <person name="Medema M.H."/>
            <person name="Devos D.P."/>
            <person name="Kaster A.-K."/>
            <person name="Ovreas L."/>
            <person name="Rohde M."/>
            <person name="Galperin M.Y."/>
            <person name="Jogler C."/>
        </authorList>
    </citation>
    <scope>NUCLEOTIDE SEQUENCE [LARGE SCALE GENOMIC DNA]</scope>
    <source>
        <strain evidence="1 2">CA13</strain>
    </source>
</reference>
<dbReference type="AlphaFoldDB" id="A0A5C5Z6M3"/>
<evidence type="ECO:0000313" key="1">
    <source>
        <dbReference type="EMBL" id="TWT82461.1"/>
    </source>
</evidence>
<dbReference type="Proteomes" id="UP000315010">
    <property type="component" value="Unassembled WGS sequence"/>
</dbReference>
<evidence type="ECO:0000313" key="2">
    <source>
        <dbReference type="Proteomes" id="UP000315010"/>
    </source>
</evidence>
<name>A0A5C5Z6M3_9BACT</name>
<accession>A0A5C5Z6M3</accession>
<sequence length="79" mass="8634">MTAIEGNQVVPIQNIQPFGWRQIDIGSPLTEPTDVLDSQERIVDGGMLVKTEVSIAIKTNERTRAVKDGLPRFTLAADA</sequence>
<proteinExistence type="predicted"/>
<organism evidence="1 2">
    <name type="scientific">Novipirellula herctigrandis</name>
    <dbReference type="NCBI Taxonomy" id="2527986"/>
    <lineage>
        <taxon>Bacteria</taxon>
        <taxon>Pseudomonadati</taxon>
        <taxon>Planctomycetota</taxon>
        <taxon>Planctomycetia</taxon>
        <taxon>Pirellulales</taxon>
        <taxon>Pirellulaceae</taxon>
        <taxon>Novipirellula</taxon>
    </lineage>
</organism>
<protein>
    <submittedName>
        <fullName evidence="1">Uncharacterized protein</fullName>
    </submittedName>
</protein>
<comment type="caution">
    <text evidence="1">The sequence shown here is derived from an EMBL/GenBank/DDBJ whole genome shotgun (WGS) entry which is preliminary data.</text>
</comment>
<dbReference type="EMBL" id="SJPJ01000001">
    <property type="protein sequence ID" value="TWT82461.1"/>
    <property type="molecule type" value="Genomic_DNA"/>
</dbReference>